<dbReference type="PANTHER" id="PTHR34475:SF1">
    <property type="entry name" value="CYTOSKELETON PROTEIN RODZ"/>
    <property type="match status" value="1"/>
</dbReference>
<dbReference type="GO" id="GO:0003677">
    <property type="term" value="F:DNA binding"/>
    <property type="evidence" value="ECO:0007669"/>
    <property type="project" value="InterPro"/>
</dbReference>
<name>A0A2S9GW78_9BURK</name>
<evidence type="ECO:0000259" key="2">
    <source>
        <dbReference type="SMART" id="SM00530"/>
    </source>
</evidence>
<dbReference type="InterPro" id="IPR050400">
    <property type="entry name" value="Bact_Cytoskel_RodZ"/>
</dbReference>
<organism evidence="3 4">
    <name type="scientific">Solimicrobium silvestre</name>
    <dbReference type="NCBI Taxonomy" id="2099400"/>
    <lineage>
        <taxon>Bacteria</taxon>
        <taxon>Pseudomonadati</taxon>
        <taxon>Pseudomonadota</taxon>
        <taxon>Betaproteobacteria</taxon>
        <taxon>Burkholderiales</taxon>
        <taxon>Oxalobacteraceae</taxon>
        <taxon>Solimicrobium</taxon>
    </lineage>
</organism>
<dbReference type="InterPro" id="IPR001387">
    <property type="entry name" value="Cro/C1-type_HTH"/>
</dbReference>
<keyword evidence="1" id="KW-1133">Transmembrane helix</keyword>
<dbReference type="RefSeq" id="WP_165795018.1">
    <property type="nucleotide sequence ID" value="NZ_PUGF01000018.1"/>
</dbReference>
<keyword evidence="1" id="KW-0812">Transmembrane</keyword>
<reference evidence="3 4" key="1">
    <citation type="submission" date="2018-02" db="EMBL/GenBank/DDBJ databases">
        <title>Solimicrobium silvestre gen. nov., sp. nov., isolated from alpine forest soil.</title>
        <authorList>
            <person name="Margesin R."/>
            <person name="Albuquerque L."/>
            <person name="Zhang D.-C."/>
            <person name="Froufe H.J.C."/>
            <person name="Severino R."/>
            <person name="Roxo I."/>
            <person name="Egas C."/>
            <person name="Da Costa M.S."/>
        </authorList>
    </citation>
    <scope>NUCLEOTIDE SEQUENCE [LARGE SCALE GENOMIC DNA]</scope>
    <source>
        <strain evidence="3 4">S20-91</strain>
    </source>
</reference>
<evidence type="ECO:0000256" key="1">
    <source>
        <dbReference type="SAM" id="Phobius"/>
    </source>
</evidence>
<dbReference type="Proteomes" id="UP000237839">
    <property type="component" value="Unassembled WGS sequence"/>
</dbReference>
<evidence type="ECO:0000313" key="3">
    <source>
        <dbReference type="EMBL" id="PRC91916.1"/>
    </source>
</evidence>
<dbReference type="InterPro" id="IPR025194">
    <property type="entry name" value="RodZ-like_C"/>
</dbReference>
<dbReference type="InterPro" id="IPR010982">
    <property type="entry name" value="Lambda_DNA-bd_dom_sf"/>
</dbReference>
<dbReference type="EMBL" id="PUGF01000018">
    <property type="protein sequence ID" value="PRC91916.1"/>
    <property type="molecule type" value="Genomic_DNA"/>
</dbReference>
<keyword evidence="4" id="KW-1185">Reference proteome</keyword>
<keyword evidence="1" id="KW-0472">Membrane</keyword>
<dbReference type="PANTHER" id="PTHR34475">
    <property type="match status" value="1"/>
</dbReference>
<dbReference type="Pfam" id="PF13413">
    <property type="entry name" value="HTH_25"/>
    <property type="match status" value="1"/>
</dbReference>
<evidence type="ECO:0000313" key="4">
    <source>
        <dbReference type="Proteomes" id="UP000237839"/>
    </source>
</evidence>
<comment type="caution">
    <text evidence="3">The sequence shown here is derived from an EMBL/GenBank/DDBJ whole genome shotgun (WGS) entry which is preliminary data.</text>
</comment>
<gene>
    <name evidence="3" type="ORF">S2091_3472</name>
</gene>
<proteinExistence type="predicted"/>
<dbReference type="Gene3D" id="1.10.260.40">
    <property type="entry name" value="lambda repressor-like DNA-binding domains"/>
    <property type="match status" value="1"/>
</dbReference>
<dbReference type="SMART" id="SM00530">
    <property type="entry name" value="HTH_XRE"/>
    <property type="match status" value="1"/>
</dbReference>
<dbReference type="AlphaFoldDB" id="A0A2S9GW78"/>
<accession>A0A2S9GW78</accession>
<dbReference type="CDD" id="cd00093">
    <property type="entry name" value="HTH_XRE"/>
    <property type="match status" value="1"/>
</dbReference>
<feature type="transmembrane region" description="Helical" evidence="1">
    <location>
        <begin position="134"/>
        <end position="153"/>
    </location>
</feature>
<feature type="domain" description="HTH cro/C1-type" evidence="2">
    <location>
        <begin position="30"/>
        <end position="86"/>
    </location>
</feature>
<dbReference type="SUPFAM" id="SSF47413">
    <property type="entry name" value="lambda repressor-like DNA-binding domains"/>
    <property type="match status" value="1"/>
</dbReference>
<sequence length="328" mass="35146">MSEGVKLAIVSESGASQSTHASNAMSVGERLAFARTQQGLSIEQIAGQLKWSTRQIVEIEAGNYAVLPDLSTVRGFVRTYAKILKLDAAPLLEELSLEFAKLPVKAVDRPLLDTPFPTGRMPWLGRQNNRSQRVFGGLFLAFLVLLAVFVYRAELFHLFRSILPVSVESKAEHADVLTVQPDTHIAMPATLEANSPSVGISPSGVSRPVAEASVAPVSASVPTQVPASVSANESLPVTPVQKTETKNINPDDSLVLSFKQDSWVQIKHSDGSAVSSHLYKAGTEEVVNVSQPLNLIIGNGPGVEAKLRGQNLVLQKQNGSNVVNLSVK</sequence>
<protein>
    <submittedName>
        <fullName evidence="3">Helix-turn-helix domain</fullName>
    </submittedName>
</protein>
<dbReference type="Pfam" id="PF13464">
    <property type="entry name" value="RodZ_C"/>
    <property type="match status" value="1"/>
</dbReference>